<reference evidence="1" key="1">
    <citation type="submission" date="2021-01" db="EMBL/GenBank/DDBJ databases">
        <title>Novel species in genus Nocardioides.</title>
        <authorList>
            <person name="Zhang G."/>
        </authorList>
    </citation>
    <scope>NUCLEOTIDE SEQUENCE</scope>
    <source>
        <strain evidence="1">Zg-536</strain>
    </source>
</reference>
<keyword evidence="2" id="KW-1185">Reference proteome</keyword>
<dbReference type="EMBL" id="JAERTX010000026">
    <property type="protein sequence ID" value="MBM9461759.1"/>
    <property type="molecule type" value="Genomic_DNA"/>
</dbReference>
<organism evidence="1 2">
    <name type="scientific">Nocardioides faecalis</name>
    <dbReference type="NCBI Taxonomy" id="2803858"/>
    <lineage>
        <taxon>Bacteria</taxon>
        <taxon>Bacillati</taxon>
        <taxon>Actinomycetota</taxon>
        <taxon>Actinomycetes</taxon>
        <taxon>Propionibacteriales</taxon>
        <taxon>Nocardioidaceae</taxon>
        <taxon>Nocardioides</taxon>
    </lineage>
</organism>
<accession>A0A938Y9M6</accession>
<evidence type="ECO:0000313" key="2">
    <source>
        <dbReference type="Proteomes" id="UP000663791"/>
    </source>
</evidence>
<dbReference type="RefSeq" id="WP_205293080.1">
    <property type="nucleotide sequence ID" value="NZ_CP074406.1"/>
</dbReference>
<protein>
    <submittedName>
        <fullName evidence="1">Uncharacterized protein</fullName>
    </submittedName>
</protein>
<dbReference type="AlphaFoldDB" id="A0A938Y9M6"/>
<evidence type="ECO:0000313" key="1">
    <source>
        <dbReference type="EMBL" id="MBM9461759.1"/>
    </source>
</evidence>
<sequence>MVRSRFRGEIVGVGGDSGVRIVVGRWPSSPLGSFADVMVESADGHRVLLAPSAEVAEFVAATYSFDSVRLEDVRVDVTPGHWSVRSPSLQLDVAFGSRTLLGRLLRLVPARIAESPAWCTLTDPVARVVLRGVRTRGSARGGRREWYGATDHRAVTGLSGSFDATDLGGLEPVLPSPRFGFSSTPARPSLTQVVTTVEW</sequence>
<proteinExistence type="predicted"/>
<comment type="caution">
    <text evidence="1">The sequence shown here is derived from an EMBL/GenBank/DDBJ whole genome shotgun (WGS) entry which is preliminary data.</text>
</comment>
<name>A0A938Y9M6_9ACTN</name>
<gene>
    <name evidence="1" type="ORF">JK386_17850</name>
</gene>
<dbReference type="Proteomes" id="UP000663791">
    <property type="component" value="Unassembled WGS sequence"/>
</dbReference>